<dbReference type="Pfam" id="PF13462">
    <property type="entry name" value="Thioredoxin_4"/>
    <property type="match status" value="1"/>
</dbReference>
<comment type="similarity">
    <text evidence="1">Belongs to the thioredoxin family. DsbA subfamily.</text>
</comment>
<dbReference type="InterPro" id="IPR012336">
    <property type="entry name" value="Thioredoxin-like_fold"/>
</dbReference>
<dbReference type="PANTHER" id="PTHR13887:SF14">
    <property type="entry name" value="DISULFIDE BOND FORMATION PROTEIN D"/>
    <property type="match status" value="1"/>
</dbReference>
<keyword evidence="4" id="KW-1015">Disulfide bond</keyword>
<dbReference type="SUPFAM" id="SSF52833">
    <property type="entry name" value="Thioredoxin-like"/>
    <property type="match status" value="1"/>
</dbReference>
<dbReference type="PROSITE" id="PS51352">
    <property type="entry name" value="THIOREDOXIN_2"/>
    <property type="match status" value="1"/>
</dbReference>
<feature type="domain" description="Thioredoxin" evidence="7">
    <location>
        <begin position="7"/>
        <end position="236"/>
    </location>
</feature>
<evidence type="ECO:0000256" key="4">
    <source>
        <dbReference type="ARBA" id="ARBA00023157"/>
    </source>
</evidence>
<evidence type="ECO:0000256" key="1">
    <source>
        <dbReference type="ARBA" id="ARBA00005791"/>
    </source>
</evidence>
<keyword evidence="2" id="KW-0732">Signal</keyword>
<dbReference type="PANTHER" id="PTHR13887">
    <property type="entry name" value="GLUTATHIONE S-TRANSFERASE KAPPA"/>
    <property type="match status" value="1"/>
</dbReference>
<protein>
    <recommendedName>
        <fullName evidence="7">Thioredoxin domain-containing protein</fullName>
    </recommendedName>
</protein>
<reference evidence="9" key="2">
    <citation type="submission" date="2019-06" db="EMBL/GenBank/DDBJ databases">
        <title>Co-occurence of chitin degradation, pigmentation and bioactivity in marine Pseudoalteromonas.</title>
        <authorList>
            <person name="Sonnenschein E.C."/>
            <person name="Bech P.K."/>
        </authorList>
    </citation>
    <scope>NUCLEOTIDE SEQUENCE [LARGE SCALE GENOMIC DNA]</scope>
    <source>
        <strain evidence="9">S2897</strain>
    </source>
</reference>
<evidence type="ECO:0000256" key="3">
    <source>
        <dbReference type="ARBA" id="ARBA00023002"/>
    </source>
</evidence>
<dbReference type="Proteomes" id="UP000305874">
    <property type="component" value="Unassembled WGS sequence"/>
</dbReference>
<keyword evidence="3" id="KW-0560">Oxidoreductase</keyword>
<evidence type="ECO:0000313" key="9">
    <source>
        <dbReference type="Proteomes" id="UP000305874"/>
    </source>
</evidence>
<sequence length="236" mass="26172">MKRLVSLLLGAAVLSGCQSNQNDEIQALKQEINELKSVQREVAVRVGLAELVRPDVLPLSKEGQWLGNKEAEIVILEYTDLHCPFCKKFQQDVFPELKAEFIDSGEVAFLARELPLSKVHPKAPYAAVLLRCAAQQDQYEPVREKLFELGANIVPDDIDTIISEFELDKEAYDSCRADKSVHQKVSDSILEAKTLGLESTPSFIVGRRDGNTLTDYKIIVGAGSVEQFSAAIKALR</sequence>
<dbReference type="EMBL" id="PNCG01000014">
    <property type="protein sequence ID" value="TMP86478.1"/>
    <property type="molecule type" value="Genomic_DNA"/>
</dbReference>
<dbReference type="RefSeq" id="WP_138548588.1">
    <property type="nucleotide sequence ID" value="NZ_PNBS01000021.1"/>
</dbReference>
<evidence type="ECO:0000313" key="8">
    <source>
        <dbReference type="EMBL" id="TMP86478.1"/>
    </source>
</evidence>
<evidence type="ECO:0000256" key="2">
    <source>
        <dbReference type="ARBA" id="ARBA00022729"/>
    </source>
</evidence>
<dbReference type="InterPro" id="IPR036249">
    <property type="entry name" value="Thioredoxin-like_sf"/>
</dbReference>
<dbReference type="Gene3D" id="3.40.30.10">
    <property type="entry name" value="Glutaredoxin"/>
    <property type="match status" value="1"/>
</dbReference>
<evidence type="ECO:0000256" key="5">
    <source>
        <dbReference type="ARBA" id="ARBA00023284"/>
    </source>
</evidence>
<dbReference type="InterPro" id="IPR013766">
    <property type="entry name" value="Thioredoxin_domain"/>
</dbReference>
<keyword evidence="6" id="KW-0175">Coiled coil</keyword>
<feature type="coiled-coil region" evidence="6">
    <location>
        <begin position="18"/>
        <end position="45"/>
    </location>
</feature>
<dbReference type="PROSITE" id="PS51257">
    <property type="entry name" value="PROKAR_LIPOPROTEIN"/>
    <property type="match status" value="1"/>
</dbReference>
<accession>A0A5S3Z2N6</accession>
<keyword evidence="5" id="KW-0676">Redox-active center</keyword>
<reference evidence="8 9" key="1">
    <citation type="submission" date="2017-12" db="EMBL/GenBank/DDBJ databases">
        <authorList>
            <person name="Paulsen S."/>
            <person name="Gram L.K."/>
        </authorList>
    </citation>
    <scope>NUCLEOTIDE SEQUENCE [LARGE SCALE GENOMIC DNA]</scope>
    <source>
        <strain evidence="8 9">S2897</strain>
    </source>
</reference>
<evidence type="ECO:0000259" key="7">
    <source>
        <dbReference type="PROSITE" id="PS51352"/>
    </source>
</evidence>
<dbReference type="AlphaFoldDB" id="A0A5S3Z2N6"/>
<comment type="caution">
    <text evidence="8">The sequence shown here is derived from an EMBL/GenBank/DDBJ whole genome shotgun (WGS) entry which is preliminary data.</text>
</comment>
<dbReference type="Gene3D" id="1.10.40.80">
    <property type="match status" value="1"/>
</dbReference>
<name>A0A5S3Z2N6_9GAMM</name>
<proteinExistence type="inferred from homology"/>
<dbReference type="GO" id="GO:0016491">
    <property type="term" value="F:oxidoreductase activity"/>
    <property type="evidence" value="ECO:0007669"/>
    <property type="project" value="UniProtKB-KW"/>
</dbReference>
<gene>
    <name evidence="8" type="ORF">CWC05_13810</name>
</gene>
<evidence type="ECO:0000256" key="6">
    <source>
        <dbReference type="SAM" id="Coils"/>
    </source>
</evidence>
<organism evidence="8 9">
    <name type="scientific">Pseudoalteromonas ruthenica</name>
    <dbReference type="NCBI Taxonomy" id="151081"/>
    <lineage>
        <taxon>Bacteria</taxon>
        <taxon>Pseudomonadati</taxon>
        <taxon>Pseudomonadota</taxon>
        <taxon>Gammaproteobacteria</taxon>
        <taxon>Alteromonadales</taxon>
        <taxon>Pseudoalteromonadaceae</taxon>
        <taxon>Pseudoalteromonas</taxon>
    </lineage>
</organism>